<dbReference type="AlphaFoldDB" id="U1Y444"/>
<keyword evidence="2" id="KW-1185">Reference proteome</keyword>
<evidence type="ECO:0000313" key="1">
    <source>
        <dbReference type="EMBL" id="ERI06952.1"/>
    </source>
</evidence>
<dbReference type="PATRIC" id="fig|649747.3.peg.4474"/>
<evidence type="ECO:0000313" key="2">
    <source>
        <dbReference type="Proteomes" id="UP000016511"/>
    </source>
</evidence>
<reference evidence="1 2" key="1">
    <citation type="submission" date="2013-08" db="EMBL/GenBank/DDBJ databases">
        <authorList>
            <person name="Weinstock G."/>
            <person name="Sodergren E."/>
            <person name="Wylie T."/>
            <person name="Fulton L."/>
            <person name="Fulton R."/>
            <person name="Fronick C."/>
            <person name="O'Laughlin M."/>
            <person name="Godfrey J."/>
            <person name="Miner T."/>
            <person name="Herter B."/>
            <person name="Appelbaum E."/>
            <person name="Cordes M."/>
            <person name="Lek S."/>
            <person name="Wollam A."/>
            <person name="Pepin K.H."/>
            <person name="Palsikar V.B."/>
            <person name="Mitreva M."/>
            <person name="Wilson R.K."/>
        </authorList>
    </citation>
    <scope>NUCLEOTIDE SEQUENCE [LARGE SCALE GENOMIC DNA]</scope>
    <source>
        <strain evidence="1 2">ATCC 12856</strain>
    </source>
</reference>
<sequence length="60" mass="6791">MGVAARPFSTKKPNGRFMSLRAEETICRFFALQRHIVSFPLKNRRHNRIGGALLYGTIAS</sequence>
<dbReference type="EMBL" id="AWSJ01000304">
    <property type="protein sequence ID" value="ERI06952.1"/>
    <property type="molecule type" value="Genomic_DNA"/>
</dbReference>
<organism evidence="1 2">
    <name type="scientific">Aneurinibacillus aneurinilyticus ATCC 12856</name>
    <dbReference type="NCBI Taxonomy" id="649747"/>
    <lineage>
        <taxon>Bacteria</taxon>
        <taxon>Bacillati</taxon>
        <taxon>Bacillota</taxon>
        <taxon>Bacilli</taxon>
        <taxon>Bacillales</taxon>
        <taxon>Paenibacillaceae</taxon>
        <taxon>Aneurinibacillus group</taxon>
        <taxon>Aneurinibacillus</taxon>
    </lineage>
</organism>
<gene>
    <name evidence="1" type="ORF">HMPREF0083_04976</name>
</gene>
<dbReference type="Proteomes" id="UP000016511">
    <property type="component" value="Unassembled WGS sequence"/>
</dbReference>
<proteinExistence type="predicted"/>
<name>U1Y444_ANEAE</name>
<accession>U1Y444</accession>
<dbReference type="HOGENOM" id="CLU_2931046_0_0_9"/>
<protein>
    <submittedName>
        <fullName evidence="1">Uncharacterized protein</fullName>
    </submittedName>
</protein>
<comment type="caution">
    <text evidence="1">The sequence shown here is derived from an EMBL/GenBank/DDBJ whole genome shotgun (WGS) entry which is preliminary data.</text>
</comment>